<keyword evidence="2" id="KW-1185">Reference proteome</keyword>
<evidence type="ECO:0008006" key="3">
    <source>
        <dbReference type="Google" id="ProtNLM"/>
    </source>
</evidence>
<dbReference type="EMBL" id="LXQA010036991">
    <property type="protein sequence ID" value="MCH98197.1"/>
    <property type="molecule type" value="Genomic_DNA"/>
</dbReference>
<evidence type="ECO:0000313" key="1">
    <source>
        <dbReference type="EMBL" id="MCH98197.1"/>
    </source>
</evidence>
<sequence length="146" mass="16640">CRYRLIFNVSDHSDELTFVMFDDVVRSIAPQTCKMLNSMNESSSTYPTELDDLFGDPMIFKVKRTDYCDACGFLTVEVVDVFRDPALIHLYANPEHPIFLGNEDDCNVLTESRVSIPCGSKRKLAQFDDEVPEGENDKSVKCLREN</sequence>
<dbReference type="SUPFAM" id="SSF50249">
    <property type="entry name" value="Nucleic acid-binding proteins"/>
    <property type="match status" value="1"/>
</dbReference>
<dbReference type="InterPro" id="IPR012340">
    <property type="entry name" value="NA-bd_OB-fold"/>
</dbReference>
<name>A0A392NEA0_9FABA</name>
<dbReference type="Proteomes" id="UP000265520">
    <property type="component" value="Unassembled WGS sequence"/>
</dbReference>
<feature type="non-terminal residue" evidence="1">
    <location>
        <position position="1"/>
    </location>
</feature>
<comment type="caution">
    <text evidence="1">The sequence shown here is derived from an EMBL/GenBank/DDBJ whole genome shotgun (WGS) entry which is preliminary data.</text>
</comment>
<dbReference type="AlphaFoldDB" id="A0A392NEA0"/>
<accession>A0A392NEA0</accession>
<organism evidence="1 2">
    <name type="scientific">Trifolium medium</name>
    <dbReference type="NCBI Taxonomy" id="97028"/>
    <lineage>
        <taxon>Eukaryota</taxon>
        <taxon>Viridiplantae</taxon>
        <taxon>Streptophyta</taxon>
        <taxon>Embryophyta</taxon>
        <taxon>Tracheophyta</taxon>
        <taxon>Spermatophyta</taxon>
        <taxon>Magnoliopsida</taxon>
        <taxon>eudicotyledons</taxon>
        <taxon>Gunneridae</taxon>
        <taxon>Pentapetalae</taxon>
        <taxon>rosids</taxon>
        <taxon>fabids</taxon>
        <taxon>Fabales</taxon>
        <taxon>Fabaceae</taxon>
        <taxon>Papilionoideae</taxon>
        <taxon>50 kb inversion clade</taxon>
        <taxon>NPAAA clade</taxon>
        <taxon>Hologalegina</taxon>
        <taxon>IRL clade</taxon>
        <taxon>Trifolieae</taxon>
        <taxon>Trifolium</taxon>
    </lineage>
</organism>
<protein>
    <recommendedName>
        <fullName evidence="3">Replication factor A protein</fullName>
    </recommendedName>
</protein>
<proteinExistence type="predicted"/>
<gene>
    <name evidence="1" type="ORF">A2U01_0019196</name>
</gene>
<evidence type="ECO:0000313" key="2">
    <source>
        <dbReference type="Proteomes" id="UP000265520"/>
    </source>
</evidence>
<dbReference type="Gene3D" id="2.40.50.140">
    <property type="entry name" value="Nucleic acid-binding proteins"/>
    <property type="match status" value="1"/>
</dbReference>
<reference evidence="1 2" key="1">
    <citation type="journal article" date="2018" name="Front. Plant Sci.">
        <title>Red Clover (Trifolium pratense) and Zigzag Clover (T. medium) - A Picture of Genomic Similarities and Differences.</title>
        <authorList>
            <person name="Dluhosova J."/>
            <person name="Istvanek J."/>
            <person name="Nedelnik J."/>
            <person name="Repkova J."/>
        </authorList>
    </citation>
    <scope>NUCLEOTIDE SEQUENCE [LARGE SCALE GENOMIC DNA]</scope>
    <source>
        <strain evidence="2">cv. 10/8</strain>
        <tissue evidence="1">Leaf</tissue>
    </source>
</reference>